<evidence type="ECO:0000256" key="5">
    <source>
        <dbReference type="ARBA" id="ARBA00032024"/>
    </source>
</evidence>
<dbReference type="GO" id="GO:0015940">
    <property type="term" value="P:pantothenate biosynthetic process"/>
    <property type="evidence" value="ECO:0007669"/>
    <property type="project" value="InterPro"/>
</dbReference>
<keyword evidence="3" id="KW-0521">NADP</keyword>
<comment type="similarity">
    <text evidence="1">Belongs to the ketopantoate reductase family.</text>
</comment>
<dbReference type="InterPro" id="IPR050838">
    <property type="entry name" value="Ketopantoate_reductase"/>
</dbReference>
<dbReference type="AlphaFoldDB" id="A0A1E3K5C7"/>
<dbReference type="GO" id="GO:0005739">
    <property type="term" value="C:mitochondrion"/>
    <property type="evidence" value="ECO:0007669"/>
    <property type="project" value="TreeGrafter"/>
</dbReference>
<feature type="domain" description="Ketopantoate reductase C-terminal" evidence="7">
    <location>
        <begin position="239"/>
        <end position="374"/>
    </location>
</feature>
<comment type="caution">
    <text evidence="8">The sequence shown here is derived from an EMBL/GenBank/DDBJ whole genome shotgun (WGS) entry which is preliminary data.</text>
</comment>
<dbReference type="InterPro" id="IPR008927">
    <property type="entry name" value="6-PGluconate_DH-like_C_sf"/>
</dbReference>
<dbReference type="InterPro" id="IPR013328">
    <property type="entry name" value="6PGD_dom2"/>
</dbReference>
<dbReference type="NCBIfam" id="TIGR00745">
    <property type="entry name" value="apbA_panE"/>
    <property type="match status" value="1"/>
</dbReference>
<proteinExistence type="inferred from homology"/>
<dbReference type="PANTHER" id="PTHR43765">
    <property type="entry name" value="2-DEHYDROPANTOATE 2-REDUCTASE-RELATED"/>
    <property type="match status" value="1"/>
</dbReference>
<dbReference type="GO" id="GO:0008677">
    <property type="term" value="F:2-dehydropantoate 2-reductase activity"/>
    <property type="evidence" value="ECO:0007669"/>
    <property type="project" value="UniProtKB-EC"/>
</dbReference>
<reference evidence="8 9" key="1">
    <citation type="submission" date="2016-06" db="EMBL/GenBank/DDBJ databases">
        <title>Evolution of pathogenesis and genome organization in the Tremellales.</title>
        <authorList>
            <person name="Cuomo C."/>
            <person name="Litvintseva A."/>
            <person name="Heitman J."/>
            <person name="Chen Y."/>
            <person name="Sun S."/>
            <person name="Springer D."/>
            <person name="Dromer F."/>
            <person name="Young S."/>
            <person name="Zeng Q."/>
            <person name="Chapman S."/>
            <person name="Gujja S."/>
            <person name="Saif S."/>
            <person name="Birren B."/>
        </authorList>
    </citation>
    <scope>NUCLEOTIDE SEQUENCE [LARGE SCALE GENOMIC DNA]</scope>
    <source>
        <strain evidence="8 9">CBS 6273</strain>
    </source>
</reference>
<dbReference type="SUPFAM" id="SSF48179">
    <property type="entry name" value="6-phosphogluconate dehydrogenase C-terminal domain-like"/>
    <property type="match status" value="1"/>
</dbReference>
<evidence type="ECO:0000256" key="4">
    <source>
        <dbReference type="ARBA" id="ARBA00023002"/>
    </source>
</evidence>
<dbReference type="SUPFAM" id="SSF51735">
    <property type="entry name" value="NAD(P)-binding Rossmann-fold domains"/>
    <property type="match status" value="1"/>
</dbReference>
<dbReference type="InterPro" id="IPR036291">
    <property type="entry name" value="NAD(P)-bd_dom_sf"/>
</dbReference>
<name>A0A1E3K5C7_9TREE</name>
<evidence type="ECO:0000256" key="2">
    <source>
        <dbReference type="ARBA" id="ARBA00013014"/>
    </source>
</evidence>
<evidence type="ECO:0000256" key="1">
    <source>
        <dbReference type="ARBA" id="ARBA00007870"/>
    </source>
</evidence>
<dbReference type="Pfam" id="PF02558">
    <property type="entry name" value="ApbA"/>
    <property type="match status" value="1"/>
</dbReference>
<evidence type="ECO:0000313" key="8">
    <source>
        <dbReference type="EMBL" id="ODO08126.1"/>
    </source>
</evidence>
<dbReference type="Proteomes" id="UP000095149">
    <property type="component" value="Unassembled WGS sequence"/>
</dbReference>
<dbReference type="InterPro" id="IPR013752">
    <property type="entry name" value="KPA_reductase"/>
</dbReference>
<keyword evidence="4" id="KW-0560">Oxidoreductase</keyword>
<evidence type="ECO:0000259" key="7">
    <source>
        <dbReference type="Pfam" id="PF08546"/>
    </source>
</evidence>
<sequence>MSRARLHMVGTRIPYLALKLIPCPKLGLGSIGTLLSHHIRLSRPSLDMTLLVREPSRWANLCVSRDGIAATSESFDYESTSAPRRDAISSLVITLKTCQTSDAVAPLVSRLSRGSVISLFQNGMGVYDELCSRFWPDEGSRPHFVLGTTTHGASPHGSSKGEVLHHTPLGAGDIKWGVVPNQRYEGTPWDMSQGDSQSLHQRSICPSEPAFKNLEDTLQALLSVSDLNPSLLPYRSLHQSLLLKLAVNCAVNPLSAIVGRGSLTNSALMSIKPHGPKLLEMVNRETSRVLEALKELRGHTEETLHLFSYQNIREIVEGVIRATEGNTCSMAEDVRAKRPTEIDYINGYLAKLGDELGIDTPANDMLVDMVKMVEMSYTE</sequence>
<dbReference type="PANTHER" id="PTHR43765:SF2">
    <property type="entry name" value="2-DEHYDROPANTOATE 2-REDUCTASE"/>
    <property type="match status" value="1"/>
</dbReference>
<dbReference type="EMBL" id="MEKH01000005">
    <property type="protein sequence ID" value="ODO08126.1"/>
    <property type="molecule type" value="Genomic_DNA"/>
</dbReference>
<dbReference type="InterPro" id="IPR013332">
    <property type="entry name" value="KPR_N"/>
</dbReference>
<gene>
    <name evidence="8" type="ORF">I350_03712</name>
</gene>
<evidence type="ECO:0000313" key="9">
    <source>
        <dbReference type="Proteomes" id="UP000095149"/>
    </source>
</evidence>
<dbReference type="Pfam" id="PF08546">
    <property type="entry name" value="ApbA_C"/>
    <property type="match status" value="1"/>
</dbReference>
<evidence type="ECO:0000256" key="3">
    <source>
        <dbReference type="ARBA" id="ARBA00022857"/>
    </source>
</evidence>
<dbReference type="EC" id="1.1.1.169" evidence="2"/>
<feature type="domain" description="Ketopantoate reductase N-terminal" evidence="6">
    <location>
        <begin position="26"/>
        <end position="179"/>
    </location>
</feature>
<organism evidence="8 9">
    <name type="scientific">Cryptococcus amylolentus CBS 6273</name>
    <dbReference type="NCBI Taxonomy" id="1296118"/>
    <lineage>
        <taxon>Eukaryota</taxon>
        <taxon>Fungi</taxon>
        <taxon>Dikarya</taxon>
        <taxon>Basidiomycota</taxon>
        <taxon>Agaricomycotina</taxon>
        <taxon>Tremellomycetes</taxon>
        <taxon>Tremellales</taxon>
        <taxon>Cryptococcaceae</taxon>
        <taxon>Cryptococcus</taxon>
    </lineage>
</organism>
<accession>A0A1E3K5C7</accession>
<dbReference type="GO" id="GO:0050661">
    <property type="term" value="F:NADP binding"/>
    <property type="evidence" value="ECO:0007669"/>
    <property type="project" value="TreeGrafter"/>
</dbReference>
<dbReference type="Gene3D" id="3.40.50.720">
    <property type="entry name" value="NAD(P)-binding Rossmann-like Domain"/>
    <property type="match status" value="1"/>
</dbReference>
<dbReference type="OrthoDB" id="73846at2759"/>
<protein>
    <recommendedName>
        <fullName evidence="2">2-dehydropantoate 2-reductase</fullName>
        <ecNumber evidence="2">1.1.1.169</ecNumber>
    </recommendedName>
    <alternativeName>
        <fullName evidence="5">Ketopantoate reductase</fullName>
    </alternativeName>
</protein>
<dbReference type="Gene3D" id="1.10.1040.10">
    <property type="entry name" value="N-(1-d-carboxylethyl)-l-norvaline Dehydrogenase, domain 2"/>
    <property type="match status" value="1"/>
</dbReference>
<dbReference type="InterPro" id="IPR003710">
    <property type="entry name" value="ApbA"/>
</dbReference>
<evidence type="ECO:0000259" key="6">
    <source>
        <dbReference type="Pfam" id="PF02558"/>
    </source>
</evidence>